<dbReference type="RefSeq" id="WP_158715053.1">
    <property type="nucleotide sequence ID" value="NZ_BSRX01000018.1"/>
</dbReference>
<protein>
    <submittedName>
        <fullName evidence="2">Uncharacterized protein</fullName>
    </submittedName>
</protein>
<comment type="caution">
    <text evidence="2">The sequence shown here is derived from an EMBL/GenBank/DDBJ whole genome shotgun (WGS) entry which is preliminary data.</text>
</comment>
<gene>
    <name evidence="2" type="ORF">Kpho01_33250</name>
</gene>
<sequence length="51" mass="5780">MDRPDLAHAEERITQDEPDQRVHAALTTTGPTVQITGTPGFGRFRIRHARR</sequence>
<dbReference type="AlphaFoldDB" id="A0A9W6PFY7"/>
<dbReference type="EMBL" id="BSRX01000018">
    <property type="protein sequence ID" value="GLW55314.1"/>
    <property type="molecule type" value="Genomic_DNA"/>
</dbReference>
<accession>A0A9W6PFY7</accession>
<organism evidence="2 3">
    <name type="scientific">Kitasatospora phosalacinea</name>
    <dbReference type="NCBI Taxonomy" id="2065"/>
    <lineage>
        <taxon>Bacteria</taxon>
        <taxon>Bacillati</taxon>
        <taxon>Actinomycetota</taxon>
        <taxon>Actinomycetes</taxon>
        <taxon>Kitasatosporales</taxon>
        <taxon>Streptomycetaceae</taxon>
        <taxon>Kitasatospora</taxon>
    </lineage>
</organism>
<feature type="compositionally biased region" description="Basic and acidic residues" evidence="1">
    <location>
        <begin position="1"/>
        <end position="22"/>
    </location>
</feature>
<evidence type="ECO:0000313" key="2">
    <source>
        <dbReference type="EMBL" id="GLW55314.1"/>
    </source>
</evidence>
<feature type="region of interest" description="Disordered" evidence="1">
    <location>
        <begin position="1"/>
        <end position="51"/>
    </location>
</feature>
<dbReference type="Proteomes" id="UP001165143">
    <property type="component" value="Unassembled WGS sequence"/>
</dbReference>
<name>A0A9W6PFY7_9ACTN</name>
<evidence type="ECO:0000256" key="1">
    <source>
        <dbReference type="SAM" id="MobiDB-lite"/>
    </source>
</evidence>
<proteinExistence type="predicted"/>
<feature type="compositionally biased region" description="Low complexity" evidence="1">
    <location>
        <begin position="27"/>
        <end position="38"/>
    </location>
</feature>
<evidence type="ECO:0000313" key="3">
    <source>
        <dbReference type="Proteomes" id="UP001165143"/>
    </source>
</evidence>
<reference evidence="2" key="1">
    <citation type="submission" date="2023-02" db="EMBL/GenBank/DDBJ databases">
        <title>Kitasatospora phosalacinea NBRC 14362.</title>
        <authorList>
            <person name="Ichikawa N."/>
            <person name="Sato H."/>
            <person name="Tonouchi N."/>
        </authorList>
    </citation>
    <scope>NUCLEOTIDE SEQUENCE</scope>
    <source>
        <strain evidence="2">NBRC 14362</strain>
    </source>
</reference>